<dbReference type="Proteomes" id="UP001597308">
    <property type="component" value="Unassembled WGS sequence"/>
</dbReference>
<dbReference type="SUPFAM" id="SSF46785">
    <property type="entry name" value="Winged helix' DNA-binding domain"/>
    <property type="match status" value="1"/>
</dbReference>
<reference evidence="3" key="1">
    <citation type="journal article" date="2019" name="Int. J. Syst. Evol. Microbiol.">
        <title>The Global Catalogue of Microorganisms (GCM) 10K type strain sequencing project: providing services to taxonomists for standard genome sequencing and annotation.</title>
        <authorList>
            <consortium name="The Broad Institute Genomics Platform"/>
            <consortium name="The Broad Institute Genome Sequencing Center for Infectious Disease"/>
            <person name="Wu L."/>
            <person name="Ma J."/>
        </authorList>
    </citation>
    <scope>NUCLEOTIDE SEQUENCE [LARGE SCALE GENOMIC DNA]</scope>
    <source>
        <strain evidence="3">KCTC 23707</strain>
    </source>
</reference>
<organism evidence="2 3">
    <name type="scientific">Methylopila henanensis</name>
    <dbReference type="NCBI Taxonomy" id="873516"/>
    <lineage>
        <taxon>Bacteria</taxon>
        <taxon>Pseudomonadati</taxon>
        <taxon>Pseudomonadota</taxon>
        <taxon>Alphaproteobacteria</taxon>
        <taxon>Hyphomicrobiales</taxon>
        <taxon>Methylopilaceae</taxon>
        <taxon>Methylopila</taxon>
    </lineage>
</organism>
<dbReference type="Gene3D" id="1.10.10.10">
    <property type="entry name" value="Winged helix-like DNA-binding domain superfamily/Winged helix DNA-binding domain"/>
    <property type="match status" value="1"/>
</dbReference>
<dbReference type="InterPro" id="IPR036388">
    <property type="entry name" value="WH-like_DNA-bd_sf"/>
</dbReference>
<dbReference type="InterPro" id="IPR000835">
    <property type="entry name" value="HTH_MarR-typ"/>
</dbReference>
<protein>
    <submittedName>
        <fullName evidence="2">MarR family winged helix-turn-helix transcriptional regulator</fullName>
    </submittedName>
</protein>
<name>A0ABW4K3Q0_9HYPH</name>
<dbReference type="Pfam" id="PF12802">
    <property type="entry name" value="MarR_2"/>
    <property type="match status" value="1"/>
</dbReference>
<accession>A0ABW4K3Q0</accession>
<keyword evidence="3" id="KW-1185">Reference proteome</keyword>
<gene>
    <name evidence="2" type="ORF">ACFSCV_07265</name>
</gene>
<dbReference type="InterPro" id="IPR036390">
    <property type="entry name" value="WH_DNA-bd_sf"/>
</dbReference>
<dbReference type="PRINTS" id="PR00598">
    <property type="entry name" value="HTHMARR"/>
</dbReference>
<evidence type="ECO:0000313" key="2">
    <source>
        <dbReference type="EMBL" id="MFD1702800.1"/>
    </source>
</evidence>
<sequence length="173" mass="18088">MPDDARAANILAAFALALTDKVGDAMRETAEGRSPAAMAALIQIGFEPGLSIERLRACIALSHSATVRVADQLEAAGLIERRRGAAKDARVAALALTPAGEAAMRQSLAARQEVSARLLGLLTPREVETFLGLVERMLPAAVGPGADSDVVCRLCDLEACPQDRCPAAHRHGA</sequence>
<evidence type="ECO:0000313" key="3">
    <source>
        <dbReference type="Proteomes" id="UP001597308"/>
    </source>
</evidence>
<dbReference type="PROSITE" id="PS50995">
    <property type="entry name" value="HTH_MARR_2"/>
    <property type="match status" value="1"/>
</dbReference>
<dbReference type="RefSeq" id="WP_378798417.1">
    <property type="nucleotide sequence ID" value="NZ_JBHUER010000004.1"/>
</dbReference>
<dbReference type="PANTHER" id="PTHR33164">
    <property type="entry name" value="TRANSCRIPTIONAL REGULATOR, MARR FAMILY"/>
    <property type="match status" value="1"/>
</dbReference>
<proteinExistence type="predicted"/>
<dbReference type="SMART" id="SM00347">
    <property type="entry name" value="HTH_MARR"/>
    <property type="match status" value="1"/>
</dbReference>
<feature type="domain" description="HTH marR-type" evidence="1">
    <location>
        <begin position="4"/>
        <end position="139"/>
    </location>
</feature>
<dbReference type="InterPro" id="IPR039422">
    <property type="entry name" value="MarR/SlyA-like"/>
</dbReference>
<comment type="caution">
    <text evidence="2">The sequence shown here is derived from an EMBL/GenBank/DDBJ whole genome shotgun (WGS) entry which is preliminary data.</text>
</comment>
<dbReference type="PANTHER" id="PTHR33164:SF57">
    <property type="entry name" value="MARR-FAMILY TRANSCRIPTIONAL REGULATOR"/>
    <property type="match status" value="1"/>
</dbReference>
<dbReference type="EMBL" id="JBHUER010000004">
    <property type="protein sequence ID" value="MFD1702800.1"/>
    <property type="molecule type" value="Genomic_DNA"/>
</dbReference>
<evidence type="ECO:0000259" key="1">
    <source>
        <dbReference type="PROSITE" id="PS50995"/>
    </source>
</evidence>